<name>A0A5S4YXF0_9BRAD</name>
<evidence type="ECO:0008006" key="4">
    <source>
        <dbReference type="Google" id="ProtNLM"/>
    </source>
</evidence>
<dbReference type="InterPro" id="IPR016934">
    <property type="entry name" value="UCP029691"/>
</dbReference>
<feature type="chain" id="PRO_5024369369" description="Outer membrane protein beta-barrel domain-containing protein" evidence="1">
    <location>
        <begin position="28"/>
        <end position="253"/>
    </location>
</feature>
<dbReference type="EMBL" id="VSTH01000019">
    <property type="protein sequence ID" value="TYO67349.1"/>
    <property type="molecule type" value="Genomic_DNA"/>
</dbReference>
<dbReference type="PIRSF" id="PIRSF029691">
    <property type="entry name" value="UCP029691"/>
    <property type="match status" value="1"/>
</dbReference>
<protein>
    <recommendedName>
        <fullName evidence="4">Outer membrane protein beta-barrel domain-containing protein</fullName>
    </recommendedName>
</protein>
<comment type="caution">
    <text evidence="2">The sequence shown here is derived from an EMBL/GenBank/DDBJ whole genome shotgun (WGS) entry which is preliminary data.</text>
</comment>
<dbReference type="Proteomes" id="UP000324797">
    <property type="component" value="Unassembled WGS sequence"/>
</dbReference>
<gene>
    <name evidence="2" type="ORF">FXV83_07015</name>
</gene>
<dbReference type="AlphaFoldDB" id="A0A5S4YXF0"/>
<sequence length="253" mass="27315">MGFKAGRTGLAAACAAMTWLAAQAAHAANGAYAVDAADISEVGSCKVESWMSAATNTDFSAVANPSCVVDPFRPIELSLNTNRARSDGDWSTTAAPKAKTNFVPTAIGRWGFSAYAGGSFDAATGENLSAFAVIPATFRLSETMRINLNGGWLWDRTVDRHYLTYGIGFDWKFTDTLQWTIEAYGQAGASEIASVVQPRFQSGVRYRPNEIFSIDLIYGRNITGENSNWITLGTTIRFPAPGAQPEHRRTGHL</sequence>
<reference evidence="2 3" key="1">
    <citation type="submission" date="2019-08" db="EMBL/GenBank/DDBJ databases">
        <title>Bradyrhizobium hipponensis sp. nov., a rhizobium isolated from a Lupinus angustifolius root nodule in Tunisia.</title>
        <authorList>
            <person name="Off K."/>
            <person name="Rejili M."/>
            <person name="Mars M."/>
            <person name="Brachmann A."/>
            <person name="Marin M."/>
        </authorList>
    </citation>
    <scope>NUCLEOTIDE SEQUENCE [LARGE SCALE GENOMIC DNA]</scope>
    <source>
        <strain evidence="3">aSej3</strain>
    </source>
</reference>
<dbReference type="RefSeq" id="WP_148738465.1">
    <property type="nucleotide sequence ID" value="NZ_VSTH01000019.1"/>
</dbReference>
<feature type="signal peptide" evidence="1">
    <location>
        <begin position="1"/>
        <end position="27"/>
    </location>
</feature>
<organism evidence="2 3">
    <name type="scientific">Bradyrhizobium hipponense</name>
    <dbReference type="NCBI Taxonomy" id="2605638"/>
    <lineage>
        <taxon>Bacteria</taxon>
        <taxon>Pseudomonadati</taxon>
        <taxon>Pseudomonadota</taxon>
        <taxon>Alphaproteobacteria</taxon>
        <taxon>Hyphomicrobiales</taxon>
        <taxon>Nitrobacteraceae</taxon>
        <taxon>Bradyrhizobium</taxon>
    </lineage>
</organism>
<keyword evidence="3" id="KW-1185">Reference proteome</keyword>
<proteinExistence type="predicted"/>
<keyword evidence="1" id="KW-0732">Signal</keyword>
<evidence type="ECO:0000313" key="2">
    <source>
        <dbReference type="EMBL" id="TYO67349.1"/>
    </source>
</evidence>
<accession>A0A5S4YXF0</accession>
<evidence type="ECO:0000256" key="1">
    <source>
        <dbReference type="SAM" id="SignalP"/>
    </source>
</evidence>
<evidence type="ECO:0000313" key="3">
    <source>
        <dbReference type="Proteomes" id="UP000324797"/>
    </source>
</evidence>